<proteinExistence type="inferred from homology"/>
<name>A0A6L5YDY7_9BACT</name>
<keyword evidence="2" id="KW-0732">Signal</keyword>
<reference evidence="3 4" key="1">
    <citation type="submission" date="2019-08" db="EMBL/GenBank/DDBJ databases">
        <title>In-depth cultivation of the pig gut microbiome towards novel bacterial diversity and tailored functional studies.</title>
        <authorList>
            <person name="Wylensek D."/>
            <person name="Hitch T.C.A."/>
            <person name="Clavel T."/>
        </authorList>
    </citation>
    <scope>NUCLEOTIDE SEQUENCE [LARGE SCALE GENOMIC DNA]</scope>
    <source>
        <strain evidence="3 4">SM-530-WT-4B</strain>
    </source>
</reference>
<feature type="signal peptide" evidence="2">
    <location>
        <begin position="1"/>
        <end position="27"/>
    </location>
</feature>
<protein>
    <submittedName>
        <fullName evidence="3">Tripartite tricarboxylate transporter substrate binding protein</fullName>
    </submittedName>
</protein>
<dbReference type="PANTHER" id="PTHR42928:SF5">
    <property type="entry name" value="BLR1237 PROTEIN"/>
    <property type="match status" value="1"/>
</dbReference>
<organism evidence="3 4">
    <name type="scientific">Pyramidobacter porci</name>
    <dbReference type="NCBI Taxonomy" id="2605789"/>
    <lineage>
        <taxon>Bacteria</taxon>
        <taxon>Thermotogati</taxon>
        <taxon>Synergistota</taxon>
        <taxon>Synergistia</taxon>
        <taxon>Synergistales</taxon>
        <taxon>Dethiosulfovibrionaceae</taxon>
        <taxon>Pyramidobacter</taxon>
    </lineage>
</organism>
<gene>
    <name evidence="3" type="ORF">FYJ74_09470</name>
</gene>
<dbReference type="EMBL" id="VUNH01000010">
    <property type="protein sequence ID" value="MST56258.1"/>
    <property type="molecule type" value="Genomic_DNA"/>
</dbReference>
<dbReference type="AlphaFoldDB" id="A0A6L5YDY7"/>
<feature type="chain" id="PRO_5026972068" evidence="2">
    <location>
        <begin position="28"/>
        <end position="328"/>
    </location>
</feature>
<keyword evidence="4" id="KW-1185">Reference proteome</keyword>
<dbReference type="Proteomes" id="UP000473699">
    <property type="component" value="Unassembled WGS sequence"/>
</dbReference>
<dbReference type="InterPro" id="IPR005064">
    <property type="entry name" value="BUG"/>
</dbReference>
<dbReference type="PANTHER" id="PTHR42928">
    <property type="entry name" value="TRICARBOXYLATE-BINDING PROTEIN"/>
    <property type="match status" value="1"/>
</dbReference>
<evidence type="ECO:0000256" key="2">
    <source>
        <dbReference type="SAM" id="SignalP"/>
    </source>
</evidence>
<comment type="caution">
    <text evidence="3">The sequence shown here is derived from an EMBL/GenBank/DDBJ whole genome shotgun (WGS) entry which is preliminary data.</text>
</comment>
<dbReference type="Gene3D" id="3.40.190.10">
    <property type="entry name" value="Periplasmic binding protein-like II"/>
    <property type="match status" value="1"/>
</dbReference>
<dbReference type="Gene3D" id="3.40.190.150">
    <property type="entry name" value="Bordetella uptake gene, domain 1"/>
    <property type="match status" value="1"/>
</dbReference>
<dbReference type="InterPro" id="IPR042100">
    <property type="entry name" value="Bug_dom1"/>
</dbReference>
<comment type="similarity">
    <text evidence="1">Belongs to the UPF0065 (bug) family.</text>
</comment>
<evidence type="ECO:0000256" key="1">
    <source>
        <dbReference type="ARBA" id="ARBA00006987"/>
    </source>
</evidence>
<sequence>MMKKILLACALTAVTFSSLGMNESSLAKDLDYPKRDIRVIVPFNAGGNADLSMRALVAAANHGKFFKGVNMYVENIGGGGAVIGQTAGYRAKPDGYTLMLYTSSLINNALFNNTSYKYDSFLPIAGYNPDPEVLYVPANSLCNTLKDFYDYCKKAEYVVGVTPGHTTGHHLRMMNIAEDNGFNFQYIHFNSASEQLLQVVGNHADFSMNTWGATKNAYKDGKVKILAIATKERMADCPEIPTFVEQGVNLVDGANRGICIREGVDPEIYQYLVDEFKKVIETDFFVRQMYQINAIPAYQTPGEYKKYMDDTYNTVKSMTEKLSKEVEK</sequence>
<accession>A0A6L5YDY7</accession>
<dbReference type="PIRSF" id="PIRSF017082">
    <property type="entry name" value="YflP"/>
    <property type="match status" value="1"/>
</dbReference>
<dbReference type="SUPFAM" id="SSF53850">
    <property type="entry name" value="Periplasmic binding protein-like II"/>
    <property type="match status" value="1"/>
</dbReference>
<dbReference type="Pfam" id="PF03401">
    <property type="entry name" value="TctC"/>
    <property type="match status" value="1"/>
</dbReference>
<evidence type="ECO:0000313" key="4">
    <source>
        <dbReference type="Proteomes" id="UP000473699"/>
    </source>
</evidence>
<dbReference type="CDD" id="cd07012">
    <property type="entry name" value="PBP2_Bug_TTT"/>
    <property type="match status" value="1"/>
</dbReference>
<evidence type="ECO:0000313" key="3">
    <source>
        <dbReference type="EMBL" id="MST56258.1"/>
    </source>
</evidence>